<evidence type="ECO:0000256" key="3">
    <source>
        <dbReference type="ARBA" id="ARBA00022691"/>
    </source>
</evidence>
<evidence type="ECO:0000256" key="2">
    <source>
        <dbReference type="ARBA" id="ARBA00022679"/>
    </source>
</evidence>
<evidence type="ECO:0000313" key="5">
    <source>
        <dbReference type="EMBL" id="CAD9210418.1"/>
    </source>
</evidence>
<dbReference type="InterPro" id="IPR021867">
    <property type="entry name" value="Bmt2/SAMTOR"/>
</dbReference>
<dbReference type="InterPro" id="IPR029063">
    <property type="entry name" value="SAM-dependent_MTases_sf"/>
</dbReference>
<dbReference type="Pfam" id="PF11968">
    <property type="entry name" value="Bmt2"/>
    <property type="match status" value="1"/>
</dbReference>
<organism evidence="5">
    <name type="scientific">Tetraselmis chuii</name>
    <dbReference type="NCBI Taxonomy" id="63592"/>
    <lineage>
        <taxon>Eukaryota</taxon>
        <taxon>Viridiplantae</taxon>
        <taxon>Chlorophyta</taxon>
        <taxon>core chlorophytes</taxon>
        <taxon>Chlorodendrophyceae</taxon>
        <taxon>Chlorodendrales</taxon>
        <taxon>Chlorodendraceae</taxon>
        <taxon>Tetraselmis</taxon>
    </lineage>
</organism>
<name>A0A7S1SWQ3_9CHLO</name>
<reference evidence="5" key="1">
    <citation type="submission" date="2021-01" db="EMBL/GenBank/DDBJ databases">
        <authorList>
            <person name="Corre E."/>
            <person name="Pelletier E."/>
            <person name="Niang G."/>
            <person name="Scheremetjew M."/>
            <person name="Finn R."/>
            <person name="Kale V."/>
            <person name="Holt S."/>
            <person name="Cochrane G."/>
            <person name="Meng A."/>
            <person name="Brown T."/>
            <person name="Cohen L."/>
        </authorList>
    </citation>
    <scope>NUCLEOTIDE SEQUENCE</scope>
    <source>
        <strain evidence="5">PLY429</strain>
    </source>
</reference>
<feature type="region of interest" description="Disordered" evidence="4">
    <location>
        <begin position="1"/>
        <end position="22"/>
    </location>
</feature>
<accession>A0A7S1SWQ3</accession>
<dbReference type="AlphaFoldDB" id="A0A7S1SWQ3"/>
<feature type="region of interest" description="Disordered" evidence="4">
    <location>
        <begin position="232"/>
        <end position="264"/>
    </location>
</feature>
<dbReference type="PANTHER" id="PTHR21008">
    <property type="entry name" value="S-ADENOSYLMETHIONINE SENSOR UPSTREAM OF MTORC1-RELATED"/>
    <property type="match status" value="1"/>
</dbReference>
<keyword evidence="3" id="KW-0949">S-adenosyl-L-methionine</keyword>
<dbReference type="EMBL" id="HBGG01024323">
    <property type="protein sequence ID" value="CAD9210418.1"/>
    <property type="molecule type" value="Transcribed_RNA"/>
</dbReference>
<gene>
    <name evidence="5" type="ORF">TCHU04912_LOCUS12657</name>
</gene>
<evidence type="ECO:0000256" key="1">
    <source>
        <dbReference type="ARBA" id="ARBA00022603"/>
    </source>
</evidence>
<dbReference type="GO" id="GO:0005730">
    <property type="term" value="C:nucleolus"/>
    <property type="evidence" value="ECO:0007669"/>
    <property type="project" value="TreeGrafter"/>
</dbReference>
<sequence length="264" mass="29095">MKGRVKKKSPLVSSSVKSLRKARRVTSAFHELTAELQAAKSTGKSDKAASIQKELDNLGGRGAYQEASVLATSRSRHTSKWVFSELTRLAHRPGKGEPALRVLEVGAVNTQICSIPWMDVHAIDINSCNPRIKQIDFFDLVPNGEYFVVVCSMVINCVPTPEARGQMMRNLYAHTHRGGLVFLTLPLRCLTHSKATTWDMFVAIAEKVGFSIQSSKISPKVAFFCLRRPDGTSQSKDSHDCQPPPGAEPCPKSSKRNNSFDIVL</sequence>
<dbReference type="Gene3D" id="3.40.50.150">
    <property type="entry name" value="Vaccinia Virus protein VP39"/>
    <property type="match status" value="1"/>
</dbReference>
<dbReference type="PANTHER" id="PTHR21008:SF1">
    <property type="entry name" value="25S RRNA (ADENINE(2142)-N(1))-METHYLTRANSFERASE"/>
    <property type="match status" value="1"/>
</dbReference>
<dbReference type="SUPFAM" id="SSF53335">
    <property type="entry name" value="S-adenosyl-L-methionine-dependent methyltransferases"/>
    <property type="match status" value="1"/>
</dbReference>
<evidence type="ECO:0000256" key="4">
    <source>
        <dbReference type="SAM" id="MobiDB-lite"/>
    </source>
</evidence>
<protein>
    <submittedName>
        <fullName evidence="5">Uncharacterized protein</fullName>
    </submittedName>
</protein>
<dbReference type="GO" id="GO:0016433">
    <property type="term" value="F:rRNA (adenine) methyltransferase activity"/>
    <property type="evidence" value="ECO:0007669"/>
    <property type="project" value="TreeGrafter"/>
</dbReference>
<keyword evidence="2" id="KW-0808">Transferase</keyword>
<proteinExistence type="predicted"/>
<keyword evidence="1" id="KW-0489">Methyltransferase</keyword>